<comment type="caution">
    <text evidence="2">The sequence shown here is derived from an EMBL/GenBank/DDBJ whole genome shotgun (WGS) entry which is preliminary data.</text>
</comment>
<organism evidence="2 3">
    <name type="scientific">Mobilisporobacter senegalensis</name>
    <dbReference type="NCBI Taxonomy" id="1329262"/>
    <lineage>
        <taxon>Bacteria</taxon>
        <taxon>Bacillati</taxon>
        <taxon>Bacillota</taxon>
        <taxon>Clostridia</taxon>
        <taxon>Lachnospirales</taxon>
        <taxon>Lachnospiraceae</taxon>
        <taxon>Mobilisporobacter</taxon>
    </lineage>
</organism>
<dbReference type="SUPFAM" id="SSF109854">
    <property type="entry name" value="DinB/YfiT-like putative metalloenzymes"/>
    <property type="match status" value="1"/>
</dbReference>
<dbReference type="Pfam" id="PF12867">
    <property type="entry name" value="DinB_2"/>
    <property type="match status" value="1"/>
</dbReference>
<sequence length="174" mass="20473">MKNSEIKESILFQLDMCWKLYLYHIDNLEDTEVLWAFSPTGLQVHKQEDSWCIDWPETESYEIGPPNIAWTMWHIIYWWSTALDYNFGDGTLRKEDVPWPGSAEKAKATINLLHDKWVSELNNLSDEDYLSNQYAKWPFEGRSFSDIALWLNGELMKNVAEIGYGRFLYATCTK</sequence>
<gene>
    <name evidence="2" type="ORF">EDD66_10255</name>
</gene>
<dbReference type="RefSeq" id="WP_170164230.1">
    <property type="nucleotide sequence ID" value="NZ_RJVG01000002.1"/>
</dbReference>
<keyword evidence="3" id="KW-1185">Reference proteome</keyword>
<evidence type="ECO:0000259" key="1">
    <source>
        <dbReference type="Pfam" id="PF12867"/>
    </source>
</evidence>
<evidence type="ECO:0000313" key="3">
    <source>
        <dbReference type="Proteomes" id="UP000273083"/>
    </source>
</evidence>
<proteinExistence type="predicted"/>
<dbReference type="InterPro" id="IPR034660">
    <property type="entry name" value="DinB/YfiT-like"/>
</dbReference>
<dbReference type="AlphaFoldDB" id="A0A3N1XUV2"/>
<protein>
    <submittedName>
        <fullName evidence="2">DinB family protein</fullName>
    </submittedName>
</protein>
<name>A0A3N1XUV2_9FIRM</name>
<feature type="domain" description="DinB-like" evidence="1">
    <location>
        <begin position="13"/>
        <end position="162"/>
    </location>
</feature>
<reference evidence="2 3" key="1">
    <citation type="submission" date="2018-11" db="EMBL/GenBank/DDBJ databases">
        <title>Genomic Encyclopedia of Type Strains, Phase IV (KMG-IV): sequencing the most valuable type-strain genomes for metagenomic binning, comparative biology and taxonomic classification.</title>
        <authorList>
            <person name="Goeker M."/>
        </authorList>
    </citation>
    <scope>NUCLEOTIDE SEQUENCE [LARGE SCALE GENOMIC DNA]</scope>
    <source>
        <strain evidence="2 3">DSM 26537</strain>
    </source>
</reference>
<dbReference type="Proteomes" id="UP000273083">
    <property type="component" value="Unassembled WGS sequence"/>
</dbReference>
<dbReference type="EMBL" id="RJVG01000002">
    <property type="protein sequence ID" value="ROR30404.1"/>
    <property type="molecule type" value="Genomic_DNA"/>
</dbReference>
<accession>A0A3N1XUV2</accession>
<dbReference type="InterPro" id="IPR024775">
    <property type="entry name" value="DinB-like"/>
</dbReference>
<evidence type="ECO:0000313" key="2">
    <source>
        <dbReference type="EMBL" id="ROR30404.1"/>
    </source>
</evidence>